<dbReference type="Gene3D" id="3.40.50.360">
    <property type="match status" value="1"/>
</dbReference>
<comment type="similarity">
    <text evidence="1">Belongs to the WrbA family.</text>
</comment>
<sequence length="77" mass="7845">GDHGLHGADVPGPPGSHLPLGYRAPELFNMDEIHGGSPWGAGTLANGDGSRQPSKLELTVATTQGKSFAEVAKKLAA</sequence>
<dbReference type="Proteomes" id="UP000434957">
    <property type="component" value="Unassembled WGS sequence"/>
</dbReference>
<dbReference type="GO" id="GO:0003955">
    <property type="term" value="F:NAD(P)H dehydrogenase (quinone) activity"/>
    <property type="evidence" value="ECO:0007669"/>
    <property type="project" value="TreeGrafter"/>
</dbReference>
<dbReference type="PANTHER" id="PTHR30546:SF23">
    <property type="entry name" value="FLAVOPROTEIN-LIKE PROTEIN YCP4-RELATED"/>
    <property type="match status" value="1"/>
</dbReference>
<organism evidence="2 3">
    <name type="scientific">Phytophthora rubi</name>
    <dbReference type="NCBI Taxonomy" id="129364"/>
    <lineage>
        <taxon>Eukaryota</taxon>
        <taxon>Sar</taxon>
        <taxon>Stramenopiles</taxon>
        <taxon>Oomycota</taxon>
        <taxon>Peronosporomycetes</taxon>
        <taxon>Peronosporales</taxon>
        <taxon>Peronosporaceae</taxon>
        <taxon>Phytophthora</taxon>
    </lineage>
</organism>
<keyword evidence="3" id="KW-1185">Reference proteome</keyword>
<proteinExistence type="inferred from homology"/>
<reference evidence="2 3" key="1">
    <citation type="submission" date="2018-08" db="EMBL/GenBank/DDBJ databases">
        <title>Genomic investigation of the strawberry pathogen Phytophthora fragariae indicates pathogenicity is determined by transcriptional variation in three key races.</title>
        <authorList>
            <person name="Adams T.M."/>
            <person name="Armitage A.D."/>
            <person name="Sobczyk M.K."/>
            <person name="Bates H.J."/>
            <person name="Dunwell J.M."/>
            <person name="Nellist C.F."/>
            <person name="Harrison R.J."/>
        </authorList>
    </citation>
    <scope>NUCLEOTIDE SEQUENCE [LARGE SCALE GENOMIC DNA]</scope>
    <source>
        <strain evidence="2 3">SCRP333</strain>
    </source>
</reference>
<dbReference type="PANTHER" id="PTHR30546">
    <property type="entry name" value="FLAVODOXIN-RELATED PROTEIN WRBA-RELATED"/>
    <property type="match status" value="1"/>
</dbReference>
<evidence type="ECO:0000313" key="2">
    <source>
        <dbReference type="EMBL" id="KAE9342433.1"/>
    </source>
</evidence>
<evidence type="ECO:0000313" key="3">
    <source>
        <dbReference type="Proteomes" id="UP000434957"/>
    </source>
</evidence>
<dbReference type="GO" id="GO:0016020">
    <property type="term" value="C:membrane"/>
    <property type="evidence" value="ECO:0007669"/>
    <property type="project" value="TreeGrafter"/>
</dbReference>
<dbReference type="SUPFAM" id="SSF52218">
    <property type="entry name" value="Flavoproteins"/>
    <property type="match status" value="1"/>
</dbReference>
<feature type="non-terminal residue" evidence="2">
    <location>
        <position position="1"/>
    </location>
</feature>
<comment type="caution">
    <text evidence="2">The sequence shown here is derived from an EMBL/GenBank/DDBJ whole genome shotgun (WGS) entry which is preliminary data.</text>
</comment>
<gene>
    <name evidence="2" type="ORF">PR003_g9487</name>
</gene>
<dbReference type="InterPro" id="IPR029039">
    <property type="entry name" value="Flavoprotein-like_sf"/>
</dbReference>
<protein>
    <submittedName>
        <fullName evidence="2">Uncharacterized protein</fullName>
    </submittedName>
</protein>
<name>A0A6A4FGL1_9STRA</name>
<evidence type="ECO:0000256" key="1">
    <source>
        <dbReference type="ARBA" id="ARBA00006961"/>
    </source>
</evidence>
<dbReference type="AlphaFoldDB" id="A0A6A4FGL1"/>
<dbReference type="EMBL" id="QXFT01000492">
    <property type="protein sequence ID" value="KAE9342433.1"/>
    <property type="molecule type" value="Genomic_DNA"/>
</dbReference>
<accession>A0A6A4FGL1</accession>